<accession>A0AAV5UML4</accession>
<keyword evidence="2" id="KW-1185">Reference proteome</keyword>
<reference evidence="1" key="1">
    <citation type="submission" date="2023-10" db="EMBL/GenBank/DDBJ databases">
        <title>Genome assembly of Pristionchus species.</title>
        <authorList>
            <person name="Yoshida K."/>
            <person name="Sommer R.J."/>
        </authorList>
    </citation>
    <scope>NUCLEOTIDE SEQUENCE</scope>
    <source>
        <strain evidence="1">RS0144</strain>
    </source>
</reference>
<gene>
    <name evidence="1" type="ORF">PENTCL1PPCAC_29323</name>
</gene>
<comment type="caution">
    <text evidence="1">The sequence shown here is derived from an EMBL/GenBank/DDBJ whole genome shotgun (WGS) entry which is preliminary data.</text>
</comment>
<dbReference type="EMBL" id="BTSX01000006">
    <property type="protein sequence ID" value="GMT07149.1"/>
    <property type="molecule type" value="Genomic_DNA"/>
</dbReference>
<feature type="non-terminal residue" evidence="1">
    <location>
        <position position="1"/>
    </location>
</feature>
<evidence type="ECO:0000313" key="2">
    <source>
        <dbReference type="Proteomes" id="UP001432027"/>
    </source>
</evidence>
<dbReference type="PANTHER" id="PTHR46011:SF6">
    <property type="entry name" value="HIGH ZINC ACTIVATED NUCLEAR RECEPTOR PROTEIN"/>
    <property type="match status" value="1"/>
</dbReference>
<dbReference type="GO" id="GO:0005634">
    <property type="term" value="C:nucleus"/>
    <property type="evidence" value="ECO:0007669"/>
    <property type="project" value="TreeGrafter"/>
</dbReference>
<dbReference type="Proteomes" id="UP001432027">
    <property type="component" value="Unassembled WGS sequence"/>
</dbReference>
<dbReference type="PANTHER" id="PTHR46011">
    <property type="entry name" value="NUCLEAR HORMONE RECEPTOR FAMILY MEMBER NHR-86-RELATED"/>
    <property type="match status" value="1"/>
</dbReference>
<name>A0AAV5UML4_9BILA</name>
<dbReference type="AlphaFoldDB" id="A0AAV5UML4"/>
<protein>
    <submittedName>
        <fullName evidence="1">Uncharacterized protein</fullName>
    </submittedName>
</protein>
<organism evidence="1 2">
    <name type="scientific">Pristionchus entomophagus</name>
    <dbReference type="NCBI Taxonomy" id="358040"/>
    <lineage>
        <taxon>Eukaryota</taxon>
        <taxon>Metazoa</taxon>
        <taxon>Ecdysozoa</taxon>
        <taxon>Nematoda</taxon>
        <taxon>Chromadorea</taxon>
        <taxon>Rhabditida</taxon>
        <taxon>Rhabditina</taxon>
        <taxon>Diplogasteromorpha</taxon>
        <taxon>Diplogasteroidea</taxon>
        <taxon>Neodiplogasteridae</taxon>
        <taxon>Pristionchus</taxon>
    </lineage>
</organism>
<sequence length="223" mass="25699">NVPDPATSCRKCRFDRFSSIMQRAYGPTPRPKEQEKCQEELYEDQSNDEPAVINDRQFTTMSTTAFIDHTELFEIESASRVPLLERIRRGYSMFCLMRKLGETSMQSMSFCTEAGFKRDQVNFIPATWSNSIKYCRVYVEALFDFAPSAFDDYRTLSCVEKKIFTKNSYALVGGVTSAYRSLHHFPNDETMFINYTTTLNYEPAASFFDLSSSDSNMEEAIRS</sequence>
<proteinExistence type="predicted"/>
<feature type="non-terminal residue" evidence="1">
    <location>
        <position position="223"/>
    </location>
</feature>
<evidence type="ECO:0000313" key="1">
    <source>
        <dbReference type="EMBL" id="GMT07149.1"/>
    </source>
</evidence>
<dbReference type="GO" id="GO:0003700">
    <property type="term" value="F:DNA-binding transcription factor activity"/>
    <property type="evidence" value="ECO:0007669"/>
    <property type="project" value="TreeGrafter"/>
</dbReference>